<dbReference type="PANTHER" id="PTHR43689">
    <property type="entry name" value="HYDROLASE"/>
    <property type="match status" value="1"/>
</dbReference>
<name>A0A2V2N2V3_9EURY</name>
<sequence>MATPSWLNIDEYPFGSHSFQVPAGQMHYLDEGRGKSIVFVHGNPSWSFQFRNVIRQLSQKYRCIAPDFIGFGLSDKPGLWTYLPRDHAENLNLLLESLDLSDITLVVGDWGGPIGLSYAINHPEKVTNIVITNTWMWPVDQDLHFILFSSFVGGRIGKWLIKWRNFFAQDIVRHAFGDKRRLTKEIHRHYLKPFEKKGDRTGTWVFPREIIGSTEWLRSLWNNVKRLKSKKVLIVWGMKDIAFREKELNTWSLTFPNARIVRYQDAGHFIAEEKPEEFAREIEELIGM</sequence>
<dbReference type="AlphaFoldDB" id="A0A2V2N2V3"/>
<dbReference type="RefSeq" id="WP_109968386.1">
    <property type="nucleotide sequence ID" value="NZ_QGMY01000006.1"/>
</dbReference>
<protein>
    <submittedName>
        <fullName evidence="2">Alpha/beta hydrolase</fullName>
    </submittedName>
</protein>
<dbReference type="InterPro" id="IPR000073">
    <property type="entry name" value="AB_hydrolase_1"/>
</dbReference>
<dbReference type="PANTHER" id="PTHR43689:SF8">
    <property type="entry name" value="ALPHA_BETA-HYDROLASES SUPERFAMILY PROTEIN"/>
    <property type="match status" value="1"/>
</dbReference>
<keyword evidence="3" id="KW-1185">Reference proteome</keyword>
<dbReference type="GO" id="GO:0016787">
    <property type="term" value="F:hydrolase activity"/>
    <property type="evidence" value="ECO:0007669"/>
    <property type="project" value="UniProtKB-KW"/>
</dbReference>
<proteinExistence type="predicted"/>
<dbReference type="PRINTS" id="PR00111">
    <property type="entry name" value="ABHYDROLASE"/>
</dbReference>
<dbReference type="InterPro" id="IPR000639">
    <property type="entry name" value="Epox_hydrolase-like"/>
</dbReference>
<gene>
    <name evidence="2" type="ORF">DK846_06040</name>
</gene>
<dbReference type="InterPro" id="IPR029058">
    <property type="entry name" value="AB_hydrolase_fold"/>
</dbReference>
<dbReference type="Gene3D" id="3.40.50.1820">
    <property type="entry name" value="alpha/beta hydrolase"/>
    <property type="match status" value="1"/>
</dbReference>
<accession>A0A2V2N2V3</accession>
<comment type="caution">
    <text evidence="2">The sequence shown here is derived from an EMBL/GenBank/DDBJ whole genome shotgun (WGS) entry which is preliminary data.</text>
</comment>
<organism evidence="2 3">
    <name type="scientific">Methanospirillum lacunae</name>
    <dbReference type="NCBI Taxonomy" id="668570"/>
    <lineage>
        <taxon>Archaea</taxon>
        <taxon>Methanobacteriati</taxon>
        <taxon>Methanobacteriota</taxon>
        <taxon>Stenosarchaea group</taxon>
        <taxon>Methanomicrobia</taxon>
        <taxon>Methanomicrobiales</taxon>
        <taxon>Methanospirillaceae</taxon>
        <taxon>Methanospirillum</taxon>
    </lineage>
</organism>
<dbReference type="Proteomes" id="UP000245657">
    <property type="component" value="Unassembled WGS sequence"/>
</dbReference>
<evidence type="ECO:0000259" key="1">
    <source>
        <dbReference type="Pfam" id="PF00561"/>
    </source>
</evidence>
<reference evidence="2 3" key="1">
    <citation type="submission" date="2018-05" db="EMBL/GenBank/DDBJ databases">
        <title>Draft genome of Methanospirillum lacunae Ki8-1.</title>
        <authorList>
            <person name="Dueholm M.S."/>
            <person name="Nielsen P.H."/>
            <person name="Bakmann L.F."/>
            <person name="Otzen D.E."/>
        </authorList>
    </citation>
    <scope>NUCLEOTIDE SEQUENCE [LARGE SCALE GENOMIC DNA]</scope>
    <source>
        <strain evidence="2 3">Ki8-1</strain>
    </source>
</reference>
<feature type="domain" description="AB hydrolase-1" evidence="1">
    <location>
        <begin position="36"/>
        <end position="275"/>
    </location>
</feature>
<dbReference type="Pfam" id="PF00561">
    <property type="entry name" value="Abhydrolase_1"/>
    <property type="match status" value="1"/>
</dbReference>
<dbReference type="SUPFAM" id="SSF53474">
    <property type="entry name" value="alpha/beta-Hydrolases"/>
    <property type="match status" value="1"/>
</dbReference>
<keyword evidence="2" id="KW-0378">Hydrolase</keyword>
<dbReference type="EMBL" id="QGMY01000006">
    <property type="protein sequence ID" value="PWR72875.1"/>
    <property type="molecule type" value="Genomic_DNA"/>
</dbReference>
<evidence type="ECO:0000313" key="3">
    <source>
        <dbReference type="Proteomes" id="UP000245657"/>
    </source>
</evidence>
<evidence type="ECO:0000313" key="2">
    <source>
        <dbReference type="EMBL" id="PWR72875.1"/>
    </source>
</evidence>
<dbReference type="PRINTS" id="PR00412">
    <property type="entry name" value="EPOXHYDRLASE"/>
</dbReference>
<dbReference type="OrthoDB" id="129614at2157"/>